<evidence type="ECO:0000256" key="1">
    <source>
        <dbReference type="ARBA" id="ARBA00001772"/>
    </source>
</evidence>
<evidence type="ECO:0000256" key="11">
    <source>
        <dbReference type="ARBA" id="ARBA00022825"/>
    </source>
</evidence>
<reference evidence="16" key="2">
    <citation type="journal article" date="2011" name="Microb. Ecol.">
        <title>Taxonomic and Functional Metagenomic Profiling of the Microbial Community in the Anoxic Sediment of a Sub-saline Shallow Lake (Laguna de Carrizo, Central Spain).</title>
        <authorList>
            <person name="Ferrer M."/>
            <person name="Guazzaroni M.E."/>
            <person name="Richter M."/>
            <person name="Garcia-Salamanca A."/>
            <person name="Yarza P."/>
            <person name="Suarez-Suarez A."/>
            <person name="Solano J."/>
            <person name="Alcaide M."/>
            <person name="van Dillewijn P."/>
            <person name="Molina-Henares M.A."/>
            <person name="Lopez-Cortes N."/>
            <person name="Al-Ramahi Y."/>
            <person name="Guerrero C."/>
            <person name="Acosta A."/>
            <person name="de Eugenio L.I."/>
            <person name="Martinez V."/>
            <person name="Marques S."/>
            <person name="Rojo F."/>
            <person name="Santero E."/>
            <person name="Genilloud O."/>
            <person name="Perez-Perez J."/>
            <person name="Rossello-Mora R."/>
            <person name="Ramos J.L."/>
        </authorList>
    </citation>
    <scope>NUCLEOTIDE SEQUENCE</scope>
</reference>
<evidence type="ECO:0000256" key="14">
    <source>
        <dbReference type="SAM" id="MobiDB-lite"/>
    </source>
</evidence>
<comment type="caution">
    <text evidence="16">The sequence shown here is derived from an EMBL/GenBank/DDBJ whole genome shotgun (WGS) entry which is preliminary data.</text>
</comment>
<accession>D9PJG9</accession>
<keyword evidence="9" id="KW-0574">Periplasm</keyword>
<dbReference type="FunFam" id="2.40.10.120:FF:000007">
    <property type="entry name" value="Periplasmic serine endoprotease DegP-like"/>
    <property type="match status" value="1"/>
</dbReference>
<dbReference type="Pfam" id="PF00595">
    <property type="entry name" value="PDZ"/>
    <property type="match status" value="1"/>
</dbReference>
<dbReference type="Pfam" id="PF13365">
    <property type="entry name" value="Trypsin_2"/>
    <property type="match status" value="1"/>
</dbReference>
<dbReference type="PROSITE" id="PS50106">
    <property type="entry name" value="PDZ"/>
    <property type="match status" value="2"/>
</dbReference>
<dbReference type="PRINTS" id="PR00834">
    <property type="entry name" value="PROTEASES2C"/>
</dbReference>
<evidence type="ECO:0000256" key="7">
    <source>
        <dbReference type="ARBA" id="ARBA00022729"/>
    </source>
</evidence>
<dbReference type="InterPro" id="IPR001940">
    <property type="entry name" value="Peptidase_S1C"/>
</dbReference>
<keyword evidence="11" id="KW-0720">Serine protease</keyword>
<evidence type="ECO:0000259" key="15">
    <source>
        <dbReference type="PROSITE" id="PS50106"/>
    </source>
</evidence>
<feature type="compositionally biased region" description="Basic and acidic residues" evidence="14">
    <location>
        <begin position="84"/>
        <end position="99"/>
    </location>
</feature>
<dbReference type="EC" id="3.4.21.107" evidence="4"/>
<feature type="region of interest" description="Disordered" evidence="14">
    <location>
        <begin position="73"/>
        <end position="102"/>
    </location>
</feature>
<keyword evidence="12" id="KW-0346">Stress response</keyword>
<dbReference type="GO" id="GO:0006508">
    <property type="term" value="P:proteolysis"/>
    <property type="evidence" value="ECO:0007669"/>
    <property type="project" value="UniProtKB-KW"/>
</dbReference>
<protein>
    <recommendedName>
        <fullName evidence="5">Probable periplasmic serine endoprotease DegP-like</fullName>
        <ecNumber evidence="4">3.4.21.107</ecNumber>
    </recommendedName>
    <alternativeName>
        <fullName evidence="13">Protease Do</fullName>
    </alternativeName>
</protein>
<evidence type="ECO:0000313" key="16">
    <source>
        <dbReference type="EMBL" id="EFK96293.1"/>
    </source>
</evidence>
<dbReference type="InterPro" id="IPR011782">
    <property type="entry name" value="Pept_S1C_Do"/>
</dbReference>
<evidence type="ECO:0000256" key="12">
    <source>
        <dbReference type="ARBA" id="ARBA00023016"/>
    </source>
</evidence>
<evidence type="ECO:0000256" key="8">
    <source>
        <dbReference type="ARBA" id="ARBA00022737"/>
    </source>
</evidence>
<comment type="catalytic activity">
    <reaction evidence="1">
        <text>Acts on substrates that are at least partially unfolded. The cleavage site P1 residue is normally between a pair of hydrophobic residues, such as Val-|-Val.</text>
        <dbReference type="EC" id="3.4.21.107"/>
    </reaction>
</comment>
<dbReference type="PANTHER" id="PTHR22939:SF130">
    <property type="entry name" value="PERIPLASMIC SERINE ENDOPROTEASE DEGP-LIKE-RELATED"/>
    <property type="match status" value="1"/>
</dbReference>
<feature type="domain" description="PDZ" evidence="15">
    <location>
        <begin position="279"/>
        <end position="365"/>
    </location>
</feature>
<sequence>MQNLKAFLVGAALALGVATQAAAQPQPALPNFADLVEKHGPAVVNIRTEARAQRTQIPGLSEDDPMFEFFRRFMPPDQRPQPRGRGDRDEKGDRGERRGPLRPFGLGSGFVISADGYIVTNAHVIENAEVIHVRFTDKREMKAKVIGADKRSDVALVKVEAANLPFLKLGDSNATRVGEWVLAIGSPFGFANSVTAGILSAKSRDLPADSGASDAVPFLQTDVAVNPGNSGGPLFNLKGEVIGINSQIFSRTGSYAGISFAIPIDYAANVIEQLKTSGKVTRGRIGVAISNVTRDLADSLGLPRTDGAAVGSVEEDSPAARAGVEVGDVILKIDGRTVESSADLSRTIRAVRPGQKVTVSVWRAGKMRDITILVGEFKDDESVRTAQGGKKETAKPGKLGLAVTEVGADRRKALKVAGGVEVEAVDGASLAAGIEPGDVILRVNNVDIKDLKTYNEAVAKLDPKRPVALLVRDENGTRFVTLRAEE</sequence>
<gene>
    <name evidence="16" type="ORF">LDC_1678</name>
</gene>
<dbReference type="SMART" id="SM00228">
    <property type="entry name" value="PDZ"/>
    <property type="match status" value="2"/>
</dbReference>
<evidence type="ECO:0000256" key="3">
    <source>
        <dbReference type="ARBA" id="ARBA00010541"/>
    </source>
</evidence>
<keyword evidence="6" id="KW-0645">Protease</keyword>
<feature type="domain" description="PDZ" evidence="15">
    <location>
        <begin position="382"/>
        <end position="461"/>
    </location>
</feature>
<evidence type="ECO:0000256" key="5">
    <source>
        <dbReference type="ARBA" id="ARBA00013958"/>
    </source>
</evidence>
<dbReference type="SUPFAM" id="SSF50494">
    <property type="entry name" value="Trypsin-like serine proteases"/>
    <property type="match status" value="1"/>
</dbReference>
<dbReference type="InterPro" id="IPR009003">
    <property type="entry name" value="Peptidase_S1_PA"/>
</dbReference>
<dbReference type="PANTHER" id="PTHR22939">
    <property type="entry name" value="SERINE PROTEASE FAMILY S1C HTRA-RELATED"/>
    <property type="match status" value="1"/>
</dbReference>
<dbReference type="Gene3D" id="2.40.10.120">
    <property type="match status" value="1"/>
</dbReference>
<dbReference type="InterPro" id="IPR036034">
    <property type="entry name" value="PDZ_sf"/>
</dbReference>
<dbReference type="GO" id="GO:0004252">
    <property type="term" value="F:serine-type endopeptidase activity"/>
    <property type="evidence" value="ECO:0007669"/>
    <property type="project" value="InterPro"/>
</dbReference>
<evidence type="ECO:0000256" key="6">
    <source>
        <dbReference type="ARBA" id="ARBA00022670"/>
    </source>
</evidence>
<evidence type="ECO:0000256" key="13">
    <source>
        <dbReference type="ARBA" id="ARBA00032850"/>
    </source>
</evidence>
<evidence type="ECO:0000256" key="4">
    <source>
        <dbReference type="ARBA" id="ARBA00013035"/>
    </source>
</evidence>
<dbReference type="Gene3D" id="2.30.42.10">
    <property type="match status" value="2"/>
</dbReference>
<comment type="similarity">
    <text evidence="3">Belongs to the peptidase S1C family.</text>
</comment>
<dbReference type="EMBL" id="ADZX01000517">
    <property type="protein sequence ID" value="EFK96293.1"/>
    <property type="molecule type" value="Genomic_DNA"/>
</dbReference>
<dbReference type="AlphaFoldDB" id="D9PJG9"/>
<keyword evidence="8" id="KW-0677">Repeat</keyword>
<evidence type="ECO:0000256" key="2">
    <source>
        <dbReference type="ARBA" id="ARBA00004418"/>
    </source>
</evidence>
<keyword evidence="10 16" id="KW-0378">Hydrolase</keyword>
<name>D9PJG9_9ZZZZ</name>
<keyword evidence="7" id="KW-0732">Signal</keyword>
<proteinExistence type="inferred from homology"/>
<organism evidence="16">
    <name type="scientific">sediment metagenome</name>
    <dbReference type="NCBI Taxonomy" id="749907"/>
    <lineage>
        <taxon>unclassified sequences</taxon>
        <taxon>metagenomes</taxon>
        <taxon>ecological metagenomes</taxon>
    </lineage>
</organism>
<evidence type="ECO:0000256" key="9">
    <source>
        <dbReference type="ARBA" id="ARBA00022764"/>
    </source>
</evidence>
<dbReference type="Pfam" id="PF13180">
    <property type="entry name" value="PDZ_2"/>
    <property type="match status" value="1"/>
</dbReference>
<dbReference type="SUPFAM" id="SSF50156">
    <property type="entry name" value="PDZ domain-like"/>
    <property type="match status" value="2"/>
</dbReference>
<evidence type="ECO:0000256" key="10">
    <source>
        <dbReference type="ARBA" id="ARBA00022801"/>
    </source>
</evidence>
<comment type="subcellular location">
    <subcellularLocation>
        <location evidence="2">Periplasm</location>
    </subcellularLocation>
</comment>
<dbReference type="GO" id="GO:0042597">
    <property type="term" value="C:periplasmic space"/>
    <property type="evidence" value="ECO:0007669"/>
    <property type="project" value="UniProtKB-SubCell"/>
</dbReference>
<reference evidence="16" key="1">
    <citation type="submission" date="2010-07" db="EMBL/GenBank/DDBJ databases">
        <authorList>
            <consortium name="CONSOLIDER consortium CSD2007-00005"/>
            <person name="Guazzaroni M.-E."/>
            <person name="Richter M."/>
            <person name="Garcia-Salamanca A."/>
            <person name="Yarza P."/>
            <person name="Ferrer M."/>
        </authorList>
    </citation>
    <scope>NUCLEOTIDE SEQUENCE</scope>
</reference>
<dbReference type="CDD" id="cd10839">
    <property type="entry name" value="cpPDZ1_DegP-like"/>
    <property type="match status" value="1"/>
</dbReference>
<dbReference type="InterPro" id="IPR001478">
    <property type="entry name" value="PDZ"/>
</dbReference>
<dbReference type="NCBIfam" id="TIGR02037">
    <property type="entry name" value="degP_htrA_DO"/>
    <property type="match status" value="1"/>
</dbReference>